<organism evidence="6 7">
    <name type="scientific">Arachis hypogaea</name>
    <name type="common">Peanut</name>
    <dbReference type="NCBI Taxonomy" id="3818"/>
    <lineage>
        <taxon>Eukaryota</taxon>
        <taxon>Viridiplantae</taxon>
        <taxon>Streptophyta</taxon>
        <taxon>Embryophyta</taxon>
        <taxon>Tracheophyta</taxon>
        <taxon>Spermatophyta</taxon>
        <taxon>Magnoliopsida</taxon>
        <taxon>eudicotyledons</taxon>
        <taxon>Gunneridae</taxon>
        <taxon>Pentapetalae</taxon>
        <taxon>rosids</taxon>
        <taxon>fabids</taxon>
        <taxon>Fabales</taxon>
        <taxon>Fabaceae</taxon>
        <taxon>Papilionoideae</taxon>
        <taxon>50 kb inversion clade</taxon>
        <taxon>dalbergioids sensu lato</taxon>
        <taxon>Dalbergieae</taxon>
        <taxon>Pterocarpus clade</taxon>
        <taxon>Arachis</taxon>
    </lineage>
</organism>
<gene>
    <name evidence="6" type="ORF">Ahy_A10g049644</name>
</gene>
<comment type="subcellular location">
    <subcellularLocation>
        <location evidence="1">Membrane</location>
        <topology evidence="1">Multi-pass membrane protein</topology>
    </subcellularLocation>
</comment>
<comment type="caution">
    <text evidence="6">The sequence shown here is derived from an EMBL/GenBank/DDBJ whole genome shotgun (WGS) entry which is preliminary data.</text>
</comment>
<evidence type="ECO:0000313" key="6">
    <source>
        <dbReference type="EMBL" id="RYR34661.1"/>
    </source>
</evidence>
<feature type="transmembrane region" description="Helical" evidence="5">
    <location>
        <begin position="153"/>
        <end position="174"/>
    </location>
</feature>
<dbReference type="GO" id="GO:0016020">
    <property type="term" value="C:membrane"/>
    <property type="evidence" value="ECO:0007669"/>
    <property type="project" value="UniProtKB-SubCell"/>
</dbReference>
<feature type="transmembrane region" description="Helical" evidence="5">
    <location>
        <begin position="123"/>
        <end position="141"/>
    </location>
</feature>
<keyword evidence="4 5" id="KW-0472">Membrane</keyword>
<proteinExistence type="predicted"/>
<keyword evidence="7" id="KW-1185">Reference proteome</keyword>
<keyword evidence="2 5" id="KW-0812">Transmembrane</keyword>
<dbReference type="SUPFAM" id="SSF103473">
    <property type="entry name" value="MFS general substrate transporter"/>
    <property type="match status" value="1"/>
</dbReference>
<dbReference type="PANTHER" id="PTHR24064">
    <property type="entry name" value="SOLUTE CARRIER FAMILY 22 MEMBER"/>
    <property type="match status" value="1"/>
</dbReference>
<dbReference type="EMBL" id="SDMP01000010">
    <property type="protein sequence ID" value="RYR34661.1"/>
    <property type="molecule type" value="Genomic_DNA"/>
</dbReference>
<dbReference type="STRING" id="3818.A0A445B7M1"/>
<evidence type="ECO:0000256" key="2">
    <source>
        <dbReference type="ARBA" id="ARBA00022692"/>
    </source>
</evidence>
<dbReference type="AlphaFoldDB" id="A0A445B7M1"/>
<feature type="transmembrane region" description="Helical" evidence="5">
    <location>
        <begin position="68"/>
        <end position="87"/>
    </location>
</feature>
<protein>
    <recommendedName>
        <fullName evidence="8">Major facilitator superfamily (MFS) profile domain-containing protein</fullName>
    </recommendedName>
</protein>
<evidence type="ECO:0000256" key="1">
    <source>
        <dbReference type="ARBA" id="ARBA00004141"/>
    </source>
</evidence>
<accession>A0A445B7M1</accession>
<evidence type="ECO:0000313" key="7">
    <source>
        <dbReference type="Proteomes" id="UP000289738"/>
    </source>
</evidence>
<sequence>MKIMSTIASTNEKHLPSGVLLSLDEEVEVEAEEKTEALTWTYKNKPLENNDAVGGSIIDVLRSPVTRISLILMVVINFFCDVVYYGLSINMVNLDTNLYMNVALNMVAEISAYELTAFGRKPLAIGTMCFSGLFCLLDSLLRNVGVWKLIRMVCGILEIFGMVVTYNLLFIYTAELFPTVVRN</sequence>
<dbReference type="Proteomes" id="UP000289738">
    <property type="component" value="Chromosome A10"/>
</dbReference>
<dbReference type="InterPro" id="IPR036259">
    <property type="entry name" value="MFS_trans_sf"/>
</dbReference>
<reference evidence="6 7" key="1">
    <citation type="submission" date="2019-01" db="EMBL/GenBank/DDBJ databases">
        <title>Sequencing of cultivated peanut Arachis hypogaea provides insights into genome evolution and oil improvement.</title>
        <authorList>
            <person name="Chen X."/>
        </authorList>
    </citation>
    <scope>NUCLEOTIDE SEQUENCE [LARGE SCALE GENOMIC DNA]</scope>
    <source>
        <strain evidence="7">cv. Fuhuasheng</strain>
        <tissue evidence="6">Leaves</tissue>
    </source>
</reference>
<dbReference type="Gene3D" id="1.20.1250.20">
    <property type="entry name" value="MFS general substrate transporter like domains"/>
    <property type="match status" value="1"/>
</dbReference>
<evidence type="ECO:0000256" key="5">
    <source>
        <dbReference type="SAM" id="Phobius"/>
    </source>
</evidence>
<evidence type="ECO:0000256" key="3">
    <source>
        <dbReference type="ARBA" id="ARBA00022989"/>
    </source>
</evidence>
<keyword evidence="3 5" id="KW-1133">Transmembrane helix</keyword>
<evidence type="ECO:0008006" key="8">
    <source>
        <dbReference type="Google" id="ProtNLM"/>
    </source>
</evidence>
<name>A0A445B7M1_ARAHY</name>
<evidence type="ECO:0000256" key="4">
    <source>
        <dbReference type="ARBA" id="ARBA00023136"/>
    </source>
</evidence>